<evidence type="ECO:0000313" key="2">
    <source>
        <dbReference type="EMBL" id="CAD7276836.1"/>
    </source>
</evidence>
<keyword evidence="3" id="KW-1185">Reference proteome</keyword>
<dbReference type="EMBL" id="CAJPEX010000726">
    <property type="protein sequence ID" value="CAG0916988.1"/>
    <property type="molecule type" value="Genomic_DNA"/>
</dbReference>
<feature type="compositionally biased region" description="Polar residues" evidence="1">
    <location>
        <begin position="173"/>
        <end position="183"/>
    </location>
</feature>
<feature type="region of interest" description="Disordered" evidence="1">
    <location>
        <begin position="173"/>
        <end position="195"/>
    </location>
</feature>
<gene>
    <name evidence="2" type="ORF">NMOB1V02_LOCUS4586</name>
</gene>
<organism evidence="2">
    <name type="scientific">Notodromas monacha</name>
    <dbReference type="NCBI Taxonomy" id="399045"/>
    <lineage>
        <taxon>Eukaryota</taxon>
        <taxon>Metazoa</taxon>
        <taxon>Ecdysozoa</taxon>
        <taxon>Arthropoda</taxon>
        <taxon>Crustacea</taxon>
        <taxon>Oligostraca</taxon>
        <taxon>Ostracoda</taxon>
        <taxon>Podocopa</taxon>
        <taxon>Podocopida</taxon>
        <taxon>Cypridocopina</taxon>
        <taxon>Cypridoidea</taxon>
        <taxon>Cyprididae</taxon>
        <taxon>Notodromas</taxon>
    </lineage>
</organism>
<dbReference type="AlphaFoldDB" id="A0A7R9BN02"/>
<dbReference type="SUPFAM" id="SSF49329">
    <property type="entry name" value="Cu,Zn superoxide dismutase-like"/>
    <property type="match status" value="1"/>
</dbReference>
<dbReference type="EMBL" id="OA882763">
    <property type="protein sequence ID" value="CAD7276836.1"/>
    <property type="molecule type" value="Genomic_DNA"/>
</dbReference>
<dbReference type="InterPro" id="IPR036423">
    <property type="entry name" value="SOD-like_Cu/Zn_dom_sf"/>
</dbReference>
<evidence type="ECO:0000256" key="1">
    <source>
        <dbReference type="SAM" id="MobiDB-lite"/>
    </source>
</evidence>
<dbReference type="Proteomes" id="UP000678499">
    <property type="component" value="Unassembled WGS sequence"/>
</dbReference>
<dbReference type="GO" id="GO:0006801">
    <property type="term" value="P:superoxide metabolic process"/>
    <property type="evidence" value="ECO:0007669"/>
    <property type="project" value="InterPro"/>
</dbReference>
<dbReference type="GO" id="GO:0046872">
    <property type="term" value="F:metal ion binding"/>
    <property type="evidence" value="ECO:0007669"/>
    <property type="project" value="InterPro"/>
</dbReference>
<protein>
    <recommendedName>
        <fullName evidence="4">Superoxide dismutase copper/zinc binding domain-containing protein</fullName>
    </recommendedName>
</protein>
<reference evidence="2" key="1">
    <citation type="submission" date="2020-11" db="EMBL/GenBank/DDBJ databases">
        <authorList>
            <person name="Tran Van P."/>
        </authorList>
    </citation>
    <scope>NUCLEOTIDE SEQUENCE</scope>
</reference>
<sequence length="195" mass="20185">MEVVADDDEGLGCKNLLLGGEHGWEVASPKKKNGLGDTVADVVQAVDLTGLLDDKVATVVLNAATDSDGVEGTLLLTHRFFLDNLRISGSITGLNAGESINIHARRSGNVADGCANQGDFFNPNMATNGGFLVSSATADDSGTATIEDNTPAALATLWPYFGQSLYTRSIRVSTNDNSGSPQDGTARACGAVNKP</sequence>
<proteinExistence type="predicted"/>
<evidence type="ECO:0000313" key="3">
    <source>
        <dbReference type="Proteomes" id="UP000678499"/>
    </source>
</evidence>
<name>A0A7R9BN02_9CRUS</name>
<evidence type="ECO:0008006" key="4">
    <source>
        <dbReference type="Google" id="ProtNLM"/>
    </source>
</evidence>
<dbReference type="Gene3D" id="2.60.40.200">
    <property type="entry name" value="Superoxide dismutase, copper/zinc binding domain"/>
    <property type="match status" value="1"/>
</dbReference>
<accession>A0A7R9BN02</accession>